<sequence>MNRKIIFLLFAVLAAGIFTGCEKDDPIPGPGDPITGDPGNGNDDDDDNGGDDDNGVTPENIPAFPGAQGGGMFVTGGRGGDVYVVSSLEDNTSEGTLRWAVNKEGPRTIVFAVSGTIFLNSELRINNGDLTIAGQSAPGGGITLANYSVRVAADNIIIRFLRFRMGDDKAYEGDAIWGRRQKDIIIDHCSMSWCTDECASFYDNENFTLQWSIVAESLNESVHGKGAHGYGGLWGGYNASFHHNLLAHHKSRNPRFYGIRDGIEREKAEMVNNVIYNWGSNSAYGGEGGEYNIINNYYKAGPATKSNRSRIFEAYYEGTYGKFYLNGNYVEGFEDVTADNWLGFDLKSGGNKESLKVVTPFDITEVDFTSPQEAYEKVLEHAGASLWRDAVDERIVEETASGTATFGGSWGAGLGIIDTQGTVGGWPDLEAGEAPVDSDNDGMPDAWEIEKGLDPSDPADANGYDLSSYYTNLEVYLNNLVNSKIEFGN</sequence>
<evidence type="ECO:0000256" key="2">
    <source>
        <dbReference type="ARBA" id="ARBA00023180"/>
    </source>
</evidence>
<feature type="chain" id="PRO_5032684724" evidence="4">
    <location>
        <begin position="24"/>
        <end position="489"/>
    </location>
</feature>
<accession>A0A831PPG7</accession>
<name>A0A831PPG7_9BACT</name>
<dbReference type="EMBL" id="DSDK01000167">
    <property type="protein sequence ID" value="HDR50573.1"/>
    <property type="molecule type" value="Genomic_DNA"/>
</dbReference>
<dbReference type="GO" id="GO:0046872">
    <property type="term" value="F:metal ion binding"/>
    <property type="evidence" value="ECO:0007669"/>
    <property type="project" value="UniProtKB-KW"/>
</dbReference>
<feature type="compositionally biased region" description="Low complexity" evidence="3">
    <location>
        <begin position="32"/>
        <end position="41"/>
    </location>
</feature>
<keyword evidence="5" id="KW-0456">Lyase</keyword>
<dbReference type="Proteomes" id="UP000886047">
    <property type="component" value="Unassembled WGS sequence"/>
</dbReference>
<organism evidence="5">
    <name type="scientific">Mariniphaga anaerophila</name>
    <dbReference type="NCBI Taxonomy" id="1484053"/>
    <lineage>
        <taxon>Bacteria</taxon>
        <taxon>Pseudomonadati</taxon>
        <taxon>Bacteroidota</taxon>
        <taxon>Bacteroidia</taxon>
        <taxon>Marinilabiliales</taxon>
        <taxon>Prolixibacteraceae</taxon>
        <taxon>Mariniphaga</taxon>
    </lineage>
</organism>
<dbReference type="PROSITE" id="PS51257">
    <property type="entry name" value="PROKAR_LIPOPROTEIN"/>
    <property type="match status" value="1"/>
</dbReference>
<dbReference type="PANTHER" id="PTHR42970">
    <property type="entry name" value="PECTATE LYASE C-RELATED"/>
    <property type="match status" value="1"/>
</dbReference>
<proteinExistence type="predicted"/>
<feature type="compositionally biased region" description="Acidic residues" evidence="3">
    <location>
        <begin position="42"/>
        <end position="54"/>
    </location>
</feature>
<dbReference type="Gene3D" id="2.160.20.10">
    <property type="entry name" value="Single-stranded right-handed beta-helix, Pectin lyase-like"/>
    <property type="match status" value="1"/>
</dbReference>
<evidence type="ECO:0000256" key="3">
    <source>
        <dbReference type="SAM" id="MobiDB-lite"/>
    </source>
</evidence>
<dbReference type="GO" id="GO:0016829">
    <property type="term" value="F:lyase activity"/>
    <property type="evidence" value="ECO:0007669"/>
    <property type="project" value="UniProtKB-KW"/>
</dbReference>
<comment type="caution">
    <text evidence="5">The sequence shown here is derived from an EMBL/GenBank/DDBJ whole genome shotgun (WGS) entry which is preliminary data.</text>
</comment>
<feature type="signal peptide" evidence="4">
    <location>
        <begin position="1"/>
        <end position="23"/>
    </location>
</feature>
<dbReference type="AlphaFoldDB" id="A0A831PPG7"/>
<dbReference type="InterPro" id="IPR012334">
    <property type="entry name" value="Pectin_lyas_fold"/>
</dbReference>
<dbReference type="InterPro" id="IPR052063">
    <property type="entry name" value="Polysaccharide_Lyase_1"/>
</dbReference>
<feature type="region of interest" description="Disordered" evidence="3">
    <location>
        <begin position="22"/>
        <end position="68"/>
    </location>
</feature>
<evidence type="ECO:0000256" key="4">
    <source>
        <dbReference type="SAM" id="SignalP"/>
    </source>
</evidence>
<reference evidence="5" key="1">
    <citation type="journal article" date="2020" name="mSystems">
        <title>Genome- and Community-Level Interaction Insights into Carbon Utilization and Element Cycling Functions of Hydrothermarchaeota in Hydrothermal Sediment.</title>
        <authorList>
            <person name="Zhou Z."/>
            <person name="Liu Y."/>
            <person name="Xu W."/>
            <person name="Pan J."/>
            <person name="Luo Z.H."/>
            <person name="Li M."/>
        </authorList>
    </citation>
    <scope>NUCLEOTIDE SEQUENCE [LARGE SCALE GENOMIC DNA]</scope>
    <source>
        <strain evidence="5">SpSt-1217</strain>
    </source>
</reference>
<evidence type="ECO:0000313" key="5">
    <source>
        <dbReference type="EMBL" id="HDR50573.1"/>
    </source>
</evidence>
<protein>
    <submittedName>
        <fullName evidence="5">Pectate lyase</fullName>
    </submittedName>
</protein>
<dbReference type="SUPFAM" id="SSF51126">
    <property type="entry name" value="Pectin lyase-like"/>
    <property type="match status" value="1"/>
</dbReference>
<keyword evidence="4" id="KW-0732">Signal</keyword>
<keyword evidence="2" id="KW-0325">Glycoprotein</keyword>
<gene>
    <name evidence="5" type="ORF">ENN90_02980</name>
</gene>
<keyword evidence="1" id="KW-0479">Metal-binding</keyword>
<evidence type="ECO:0000256" key="1">
    <source>
        <dbReference type="ARBA" id="ARBA00022723"/>
    </source>
</evidence>
<dbReference type="InterPro" id="IPR011050">
    <property type="entry name" value="Pectin_lyase_fold/virulence"/>
</dbReference>
<dbReference type="PANTHER" id="PTHR42970:SF1">
    <property type="entry name" value="PECTATE LYASE C-RELATED"/>
    <property type="match status" value="1"/>
</dbReference>